<evidence type="ECO:0008006" key="3">
    <source>
        <dbReference type="Google" id="ProtNLM"/>
    </source>
</evidence>
<dbReference type="eggNOG" id="COG1413">
    <property type="taxonomic scope" value="Bacteria"/>
</dbReference>
<dbReference type="HOGENOM" id="CLU_039277_0_0_7"/>
<name>B3E9A0_TRIL1</name>
<dbReference type="KEGG" id="glo:Glov_0028"/>
<evidence type="ECO:0000313" key="2">
    <source>
        <dbReference type="Proteomes" id="UP000002420"/>
    </source>
</evidence>
<gene>
    <name evidence="1" type="ordered locus">Glov_0028</name>
</gene>
<protein>
    <recommendedName>
        <fullName evidence="3">HEAT repeat domain-containing protein</fullName>
    </recommendedName>
</protein>
<organism evidence="1 2">
    <name type="scientific">Trichlorobacter lovleyi (strain ATCC BAA-1151 / DSM 17278 / SZ)</name>
    <name type="common">Geobacter lovleyi</name>
    <dbReference type="NCBI Taxonomy" id="398767"/>
    <lineage>
        <taxon>Bacteria</taxon>
        <taxon>Pseudomonadati</taxon>
        <taxon>Thermodesulfobacteriota</taxon>
        <taxon>Desulfuromonadia</taxon>
        <taxon>Geobacterales</taxon>
        <taxon>Geobacteraceae</taxon>
        <taxon>Trichlorobacter</taxon>
    </lineage>
</organism>
<dbReference type="EMBL" id="CP001089">
    <property type="protein sequence ID" value="ACD93766.1"/>
    <property type="molecule type" value="Genomic_DNA"/>
</dbReference>
<sequence>MELNAVSRLRTLDTSYRERRRIVRLLDFLTRDELTRDQLERIGRRLQKSGRRALPPLVRRLWQEQDHERIYRYTCMLDFFDATIWLDQLVALTLKRRDLADEGRLPLLEILQDYGIDVSSPPFSRDEVTGATLNSFLDLCLQEGSWGMVRLMDRFLNADEMLRDQLIRRLGSRADQGAAAAACLRMLACFEYREVADLAVESLGTLRHGCALQVLQSLHDLPVEGLEERISRSIRRLGFLGIRESEPLPDLFAEPAALLMAQATPLDCYGVRTLWFSWELCDTTLAGIVLQLGDQDGVRHAVASRFQNRREHDDYLDEINAEEGLYPVGYAYAVNVLKDALQQSIERSFYLPPDLYAWRYLFGETDLRPADYVPGFPVELLDGLLDRMASLLAGCEELLDEPFFEGWLFTDPLIYELAEGCGTTPLGSCSPDTQQLVIERFCTELIEPDKPALLRRLLLSADFMQQTDCRKQSIQQVLALGLSLAGSQLPLSRHPFIRRLGFDSIEMARQAMVEGFDPRAKQAYDDDEEWE</sequence>
<keyword evidence="2" id="KW-1185">Reference proteome</keyword>
<dbReference type="AlphaFoldDB" id="B3E9A0"/>
<dbReference type="Proteomes" id="UP000002420">
    <property type="component" value="Chromosome"/>
</dbReference>
<accession>B3E9A0</accession>
<evidence type="ECO:0000313" key="1">
    <source>
        <dbReference type="EMBL" id="ACD93766.1"/>
    </source>
</evidence>
<proteinExistence type="predicted"/>
<dbReference type="STRING" id="398767.Glov_0028"/>
<reference evidence="1 2" key="1">
    <citation type="submission" date="2008-05" db="EMBL/GenBank/DDBJ databases">
        <title>Complete sequence of chromosome of Geobacter lovleyi SZ.</title>
        <authorList>
            <consortium name="US DOE Joint Genome Institute"/>
            <person name="Lucas S."/>
            <person name="Copeland A."/>
            <person name="Lapidus A."/>
            <person name="Glavina del Rio T."/>
            <person name="Dalin E."/>
            <person name="Tice H."/>
            <person name="Bruce D."/>
            <person name="Goodwin L."/>
            <person name="Pitluck S."/>
            <person name="Chertkov O."/>
            <person name="Meincke L."/>
            <person name="Brettin T."/>
            <person name="Detter J.C."/>
            <person name="Han C."/>
            <person name="Tapia R."/>
            <person name="Kuske C.R."/>
            <person name="Schmutz J."/>
            <person name="Larimer F."/>
            <person name="Land M."/>
            <person name="Hauser L."/>
            <person name="Kyrpides N."/>
            <person name="Mikhailova N."/>
            <person name="Sung Y."/>
            <person name="Fletcher K.E."/>
            <person name="Ritalahti K.M."/>
            <person name="Loeffler F.E."/>
            <person name="Richardson P."/>
        </authorList>
    </citation>
    <scope>NUCLEOTIDE SEQUENCE [LARGE SCALE GENOMIC DNA]</scope>
    <source>
        <strain evidence="2">ATCC BAA-1151 / DSM 17278 / SZ</strain>
    </source>
</reference>